<proteinExistence type="predicted"/>
<feature type="compositionally biased region" description="Polar residues" evidence="1">
    <location>
        <begin position="1"/>
        <end position="21"/>
    </location>
</feature>
<dbReference type="AlphaFoldDB" id="A0A8K0E844"/>
<dbReference type="Proteomes" id="UP000838412">
    <property type="component" value="Chromosome 14"/>
</dbReference>
<feature type="compositionally biased region" description="Basic and acidic residues" evidence="1">
    <location>
        <begin position="41"/>
        <end position="53"/>
    </location>
</feature>
<name>A0A8K0E844_BRALA</name>
<evidence type="ECO:0000256" key="1">
    <source>
        <dbReference type="SAM" id="MobiDB-lite"/>
    </source>
</evidence>
<feature type="compositionally biased region" description="Basic and acidic residues" evidence="1">
    <location>
        <begin position="62"/>
        <end position="71"/>
    </location>
</feature>
<protein>
    <submittedName>
        <fullName evidence="2">Hypp7297 protein</fullName>
    </submittedName>
</protein>
<evidence type="ECO:0000313" key="2">
    <source>
        <dbReference type="EMBL" id="CAH1244414.1"/>
    </source>
</evidence>
<dbReference type="EMBL" id="OV696699">
    <property type="protein sequence ID" value="CAH1244414.1"/>
    <property type="molecule type" value="Genomic_DNA"/>
</dbReference>
<organism evidence="2 3">
    <name type="scientific">Branchiostoma lanceolatum</name>
    <name type="common">Common lancelet</name>
    <name type="synonym">Amphioxus lanceolatum</name>
    <dbReference type="NCBI Taxonomy" id="7740"/>
    <lineage>
        <taxon>Eukaryota</taxon>
        <taxon>Metazoa</taxon>
        <taxon>Chordata</taxon>
        <taxon>Cephalochordata</taxon>
        <taxon>Leptocardii</taxon>
        <taxon>Amphioxiformes</taxon>
        <taxon>Branchiostomatidae</taxon>
        <taxon>Branchiostoma</taxon>
    </lineage>
</organism>
<feature type="region of interest" description="Disordered" evidence="1">
    <location>
        <begin position="1"/>
        <end position="71"/>
    </location>
</feature>
<accession>A0A8K0E844</accession>
<sequence>MGHSGTLQAENTRAVTWSPQWAISGRMEPSSPADVPNSDDTSLRHPSEDDRTYVHLGNKAVGHGDKAIDMS</sequence>
<reference evidence="2" key="1">
    <citation type="submission" date="2022-01" db="EMBL/GenBank/DDBJ databases">
        <authorList>
            <person name="Braso-Vives M."/>
        </authorList>
    </citation>
    <scope>NUCLEOTIDE SEQUENCE</scope>
</reference>
<evidence type="ECO:0000313" key="3">
    <source>
        <dbReference type="Proteomes" id="UP000838412"/>
    </source>
</evidence>
<keyword evidence="3" id="KW-1185">Reference proteome</keyword>
<gene>
    <name evidence="2" type="primary">Hypp7297</name>
    <name evidence="2" type="ORF">BLAG_LOCUS7055</name>
</gene>